<evidence type="ECO:0000313" key="6">
    <source>
        <dbReference type="Proteomes" id="UP000078541"/>
    </source>
</evidence>
<dbReference type="GO" id="GO:0005737">
    <property type="term" value="C:cytoplasm"/>
    <property type="evidence" value="ECO:0007669"/>
    <property type="project" value="TreeGrafter"/>
</dbReference>
<name>A0A195FEM8_9HYME</name>
<dbReference type="EMBL" id="KQ981625">
    <property type="protein sequence ID" value="KYN39135.1"/>
    <property type="molecule type" value="Genomic_DNA"/>
</dbReference>
<reference evidence="5 6" key="1">
    <citation type="submission" date="2016-03" db="EMBL/GenBank/DDBJ databases">
        <title>Trachymyrmex septentrionalis WGS genome.</title>
        <authorList>
            <person name="Nygaard S."/>
            <person name="Hu H."/>
            <person name="Boomsma J."/>
            <person name="Zhang G."/>
        </authorList>
    </citation>
    <scope>NUCLEOTIDE SEQUENCE [LARGE SCALE GENOMIC DNA]</scope>
    <source>
        <strain evidence="5">Tsep2-gDNA-1</strain>
        <tissue evidence="5">Whole body</tissue>
    </source>
</reference>
<dbReference type="InterPro" id="IPR011680">
    <property type="entry name" value="FEZ"/>
</dbReference>
<keyword evidence="3" id="KW-0175">Coiled coil</keyword>
<dbReference type="STRING" id="34720.A0A195FEM8"/>
<proteinExistence type="inferred from homology"/>
<keyword evidence="2" id="KW-0597">Phosphoprotein</keyword>
<accession>A0A195FEM8</accession>
<sequence length="672" mass="74540">MRDMAGKIAELKFEAPLARFEEEDTASLKNMNILTEQLLDASLDANFGENCNANEPPTTHESGTDILQEGTFSPFSGSLEDLVNTFDEKITSCFRDYGTDVESLAPVQVRTQEEIMNECQMWWTITGTFGNILPIDWSKSYARKMHMPALNLNEAPTSTERPELEDLSSEDEAVATDLDMHALILSSSTDTHSPEEPLKTAEEVLREIDDIMQESPSMERSPDSEGSLLDSDEALERSREVLGSPLHEKKLKQLSSSQLTELLGEMESLIAALSETLIAELALRDELEYEKELKNQFISLLLAVQNRRRQHHVTKKRNQMPNGTSPLPQHRSLQEPKYLTTVIPYHTDSGPPDNQALQVLIKILKAISEDSPTVPTLLTDYILKVMQKRMCETLEFCGYIRSDLYSTYYRCTCPEKHLCVFKNKTQVNVQELLYSGPAYMAYCYRHKTRVTRPALNASLAVRVLPPKRSSLVYRNNVALSLAITRSKRGNIVTPSPIAAPCTPATIVCLPLPLLFRVVAPFLALTTERAVAASARQADNSSSFFKESSALSSSLALAKVTLLLISFLLFAVTLPGTAPFDDRVVTLLETLSSTAGMFSCCFPILSIFLISDFLPGRASTLTLGLPDALENELDECLLTIMDASAAFRIFAGRINSVGDAEVFGDETCSIFLS</sequence>
<comment type="similarity">
    <text evidence="1">Belongs to the zygin family.</text>
</comment>
<dbReference type="GO" id="GO:0030424">
    <property type="term" value="C:axon"/>
    <property type="evidence" value="ECO:0007669"/>
    <property type="project" value="TreeGrafter"/>
</dbReference>
<gene>
    <name evidence="5" type="ORF">ALC56_06561</name>
</gene>
<organism evidence="5 6">
    <name type="scientific">Trachymyrmex septentrionalis</name>
    <dbReference type="NCBI Taxonomy" id="34720"/>
    <lineage>
        <taxon>Eukaryota</taxon>
        <taxon>Metazoa</taxon>
        <taxon>Ecdysozoa</taxon>
        <taxon>Arthropoda</taxon>
        <taxon>Hexapoda</taxon>
        <taxon>Insecta</taxon>
        <taxon>Pterygota</taxon>
        <taxon>Neoptera</taxon>
        <taxon>Endopterygota</taxon>
        <taxon>Hymenoptera</taxon>
        <taxon>Apocrita</taxon>
        <taxon>Aculeata</taxon>
        <taxon>Formicoidea</taxon>
        <taxon>Formicidae</taxon>
        <taxon>Myrmicinae</taxon>
        <taxon>Trachymyrmex</taxon>
    </lineage>
</organism>
<keyword evidence="6" id="KW-1185">Reference proteome</keyword>
<evidence type="ECO:0000256" key="2">
    <source>
        <dbReference type="ARBA" id="ARBA00022553"/>
    </source>
</evidence>
<dbReference type="PANTHER" id="PTHR12394">
    <property type="entry name" value="ZYGIN"/>
    <property type="match status" value="1"/>
</dbReference>
<evidence type="ECO:0000256" key="3">
    <source>
        <dbReference type="ARBA" id="ARBA00023054"/>
    </source>
</evidence>
<dbReference type="Pfam" id="PF07763">
    <property type="entry name" value="FEZ"/>
    <property type="match status" value="1"/>
</dbReference>
<evidence type="ECO:0000313" key="5">
    <source>
        <dbReference type="EMBL" id="KYN39135.1"/>
    </source>
</evidence>
<dbReference type="AlphaFoldDB" id="A0A195FEM8"/>
<protein>
    <submittedName>
        <fullName evidence="5">Fasciculation and elongation protein zeta-2</fullName>
    </submittedName>
</protein>
<evidence type="ECO:0000256" key="1">
    <source>
        <dbReference type="ARBA" id="ARBA00006788"/>
    </source>
</evidence>
<evidence type="ECO:0000256" key="4">
    <source>
        <dbReference type="SAM" id="MobiDB-lite"/>
    </source>
</evidence>
<dbReference type="Proteomes" id="UP000078541">
    <property type="component" value="Unassembled WGS sequence"/>
</dbReference>
<feature type="region of interest" description="Disordered" evidence="4">
    <location>
        <begin position="311"/>
        <end position="331"/>
    </location>
</feature>
<dbReference type="PANTHER" id="PTHR12394:SF12">
    <property type="entry name" value="LD08195P"/>
    <property type="match status" value="1"/>
</dbReference>